<feature type="domain" description="Peptidase C1A papain C-terminal" evidence="12">
    <location>
        <begin position="125"/>
        <end position="334"/>
    </location>
</feature>
<dbReference type="InterPro" id="IPR000668">
    <property type="entry name" value="Peptidase_C1A_C"/>
</dbReference>
<dbReference type="InterPro" id="IPR000169">
    <property type="entry name" value="Pept_cys_AS"/>
</dbReference>
<dbReference type="FunFam" id="3.90.70.10:FF:000023">
    <property type="entry name" value="Senescence-specific cysteine protease SAG39"/>
    <property type="match status" value="1"/>
</dbReference>
<keyword evidence="11" id="KW-0812">Transmembrane</keyword>
<keyword evidence="5" id="KW-0378">Hydrolase</keyword>
<evidence type="ECO:0000256" key="3">
    <source>
        <dbReference type="ARBA" id="ARBA00022670"/>
    </source>
</evidence>
<evidence type="ECO:0000313" key="15">
    <source>
        <dbReference type="Proteomes" id="UP000501690"/>
    </source>
</evidence>
<keyword evidence="11" id="KW-0472">Membrane</keyword>
<dbReference type="PROSITE" id="PS00639">
    <property type="entry name" value="THIOL_PROTEASE_HIS"/>
    <property type="match status" value="1"/>
</dbReference>
<dbReference type="PROSITE" id="PS00640">
    <property type="entry name" value="THIOL_PROTEASE_ASN"/>
    <property type="match status" value="1"/>
</dbReference>
<comment type="subcellular location">
    <subcellularLocation>
        <location evidence="1">Endoplasmic reticulum lumen</location>
    </subcellularLocation>
</comment>
<proteinExistence type="inferred from homology"/>
<dbReference type="PRINTS" id="PR00705">
    <property type="entry name" value="PAPAIN"/>
</dbReference>
<keyword evidence="4" id="KW-0732">Signal</keyword>
<evidence type="ECO:0000259" key="12">
    <source>
        <dbReference type="SMART" id="SM00645"/>
    </source>
</evidence>
<dbReference type="PROSITE" id="PS00139">
    <property type="entry name" value="THIOL_PROTEASE_CYS"/>
    <property type="match status" value="1"/>
</dbReference>
<feature type="domain" description="Cathepsin propeptide inhibitor" evidence="13">
    <location>
        <begin position="39"/>
        <end position="96"/>
    </location>
</feature>
<dbReference type="GO" id="GO:0008234">
    <property type="term" value="F:cysteine-type peptidase activity"/>
    <property type="evidence" value="ECO:0007669"/>
    <property type="project" value="UniProtKB-KW"/>
</dbReference>
<comment type="similarity">
    <text evidence="2">Belongs to the peptidase C1 family.</text>
</comment>
<dbReference type="Gene3D" id="3.90.70.10">
    <property type="entry name" value="Cysteine proteinases"/>
    <property type="match status" value="1"/>
</dbReference>
<dbReference type="InterPro" id="IPR038765">
    <property type="entry name" value="Papain-like_cys_pep_sf"/>
</dbReference>
<evidence type="ECO:0000256" key="8">
    <source>
        <dbReference type="ARBA" id="ARBA00023180"/>
    </source>
</evidence>
<dbReference type="EMBL" id="CP039347">
    <property type="protein sequence ID" value="QCD87533.1"/>
    <property type="molecule type" value="Genomic_DNA"/>
</dbReference>
<evidence type="ECO:0000259" key="13">
    <source>
        <dbReference type="SMART" id="SM00848"/>
    </source>
</evidence>
<evidence type="ECO:0000256" key="4">
    <source>
        <dbReference type="ARBA" id="ARBA00022729"/>
    </source>
</evidence>
<dbReference type="PANTHER" id="PTHR12411">
    <property type="entry name" value="CYSTEINE PROTEASE FAMILY C1-RELATED"/>
    <property type="match status" value="1"/>
</dbReference>
<protein>
    <recommendedName>
        <fullName evidence="9">Vignain</fullName>
    </recommendedName>
    <alternativeName>
        <fullName evidence="10">Bean endopeptidase</fullName>
    </alternativeName>
</protein>
<name>A0A4D6LGA4_VIGUN</name>
<keyword evidence="6" id="KW-0788">Thiol protease</keyword>
<dbReference type="Proteomes" id="UP000501690">
    <property type="component" value="Linkage Group LG3"/>
</dbReference>
<evidence type="ECO:0000256" key="10">
    <source>
        <dbReference type="ARBA" id="ARBA00080531"/>
    </source>
</evidence>
<evidence type="ECO:0000256" key="6">
    <source>
        <dbReference type="ARBA" id="ARBA00022807"/>
    </source>
</evidence>
<evidence type="ECO:0000256" key="9">
    <source>
        <dbReference type="ARBA" id="ARBA00069575"/>
    </source>
</evidence>
<organism evidence="14 15">
    <name type="scientific">Vigna unguiculata</name>
    <name type="common">Cowpea</name>
    <dbReference type="NCBI Taxonomy" id="3917"/>
    <lineage>
        <taxon>Eukaryota</taxon>
        <taxon>Viridiplantae</taxon>
        <taxon>Streptophyta</taxon>
        <taxon>Embryophyta</taxon>
        <taxon>Tracheophyta</taxon>
        <taxon>Spermatophyta</taxon>
        <taxon>Magnoliopsida</taxon>
        <taxon>eudicotyledons</taxon>
        <taxon>Gunneridae</taxon>
        <taxon>Pentapetalae</taxon>
        <taxon>rosids</taxon>
        <taxon>fabids</taxon>
        <taxon>Fabales</taxon>
        <taxon>Fabaceae</taxon>
        <taxon>Papilionoideae</taxon>
        <taxon>50 kb inversion clade</taxon>
        <taxon>NPAAA clade</taxon>
        <taxon>indigoferoid/millettioid clade</taxon>
        <taxon>Phaseoleae</taxon>
        <taxon>Vigna</taxon>
    </lineage>
</organism>
<dbReference type="InterPro" id="IPR025661">
    <property type="entry name" value="Pept_asp_AS"/>
</dbReference>
<dbReference type="CDD" id="cd02248">
    <property type="entry name" value="Peptidase_C1A"/>
    <property type="match status" value="1"/>
</dbReference>
<dbReference type="Pfam" id="PF08246">
    <property type="entry name" value="Inhibitor_I29"/>
    <property type="match status" value="1"/>
</dbReference>
<dbReference type="GO" id="GO:0005788">
    <property type="term" value="C:endoplasmic reticulum lumen"/>
    <property type="evidence" value="ECO:0007669"/>
    <property type="project" value="UniProtKB-SubCell"/>
</dbReference>
<evidence type="ECO:0000256" key="5">
    <source>
        <dbReference type="ARBA" id="ARBA00022801"/>
    </source>
</evidence>
<evidence type="ECO:0000256" key="11">
    <source>
        <dbReference type="SAM" id="Phobius"/>
    </source>
</evidence>
<feature type="transmembrane region" description="Helical" evidence="11">
    <location>
        <begin position="7"/>
        <end position="25"/>
    </location>
</feature>
<dbReference type="InterPro" id="IPR025660">
    <property type="entry name" value="Pept_his_AS"/>
</dbReference>
<dbReference type="Pfam" id="PF00112">
    <property type="entry name" value="Peptidase_C1"/>
    <property type="match status" value="1"/>
</dbReference>
<dbReference type="SUPFAM" id="SSF54001">
    <property type="entry name" value="Cysteine proteinases"/>
    <property type="match status" value="1"/>
</dbReference>
<dbReference type="InterPro" id="IPR013128">
    <property type="entry name" value="Peptidase_C1A"/>
</dbReference>
<evidence type="ECO:0000256" key="7">
    <source>
        <dbReference type="ARBA" id="ARBA00023157"/>
    </source>
</evidence>
<keyword evidence="8" id="KW-0325">Glycoprotein</keyword>
<accession>A0A4D6LGA4</accession>
<keyword evidence="15" id="KW-1185">Reference proteome</keyword>
<evidence type="ECO:0000313" key="14">
    <source>
        <dbReference type="EMBL" id="QCD87533.1"/>
    </source>
</evidence>
<evidence type="ECO:0000256" key="1">
    <source>
        <dbReference type="ARBA" id="ARBA00004319"/>
    </source>
</evidence>
<dbReference type="AlphaFoldDB" id="A0A4D6LGA4"/>
<evidence type="ECO:0000256" key="2">
    <source>
        <dbReference type="ARBA" id="ARBA00008455"/>
    </source>
</evidence>
<dbReference type="InterPro" id="IPR013201">
    <property type="entry name" value="Prot_inhib_I29"/>
</dbReference>
<dbReference type="SMART" id="SM00848">
    <property type="entry name" value="Inhibitor_I29"/>
    <property type="match status" value="1"/>
</dbReference>
<dbReference type="InterPro" id="IPR039417">
    <property type="entry name" value="Peptidase_C1A_papain-like"/>
</dbReference>
<keyword evidence="7" id="KW-1015">Disulfide bond</keyword>
<sequence length="452" mass="50188">MVAKNQFYHISLTLLFCMGFWGFQVTCRTLQDVSMYERHEEWMSRYGIVYKDPQEREKRFRIFKQNVKYIEASNNAANKPYQLGTNQFADLTNEEFVARRNRFKGHMCSSIIRSTTFKYENVTAVPTTVDWRQKGAVTPVKNQGQCGCCWAFSAVAATEGIHALTTGKLISLSEQELVDCDTKGVDQGCEGGLMDDAFKFIIKNHGLNTEANYPYKGVDGKCNAKAEAIDAATITGYEDVPVNNEDALEKAVANQPVSVAIDASGSDFQLYKSGVFTGSCGTELDHGVTAVGYGVSDDGRKYWLVKNSWGTEWGEEGYIRMQRGKVLVEAVESLDLVDVPRSTLRDSVSAFAAVALEDVVADLAELKWQECCVTSVERISFSEGKSVLPASSDESFRVTSQWKSMDEVRNLIPEDSRRSLKPIKMVPKRKRRKVPAPDSVASTVDSASLASC</sequence>
<gene>
    <name evidence="14" type="ORF">DEO72_LG3g2069</name>
</gene>
<dbReference type="SMART" id="SM00645">
    <property type="entry name" value="Pept_C1"/>
    <property type="match status" value="1"/>
</dbReference>
<keyword evidence="3" id="KW-0645">Protease</keyword>
<keyword evidence="11" id="KW-1133">Transmembrane helix</keyword>
<dbReference type="GO" id="GO:0006508">
    <property type="term" value="P:proteolysis"/>
    <property type="evidence" value="ECO:0007669"/>
    <property type="project" value="UniProtKB-KW"/>
</dbReference>
<reference evidence="14 15" key="1">
    <citation type="submission" date="2019-04" db="EMBL/GenBank/DDBJ databases">
        <title>An improved genome assembly and genetic linkage map for asparagus bean, Vigna unguiculata ssp. sesquipedialis.</title>
        <authorList>
            <person name="Xia Q."/>
            <person name="Zhang R."/>
            <person name="Dong Y."/>
        </authorList>
    </citation>
    <scope>NUCLEOTIDE SEQUENCE [LARGE SCALE GENOMIC DNA]</scope>
    <source>
        <tissue evidence="14">Leaf</tissue>
    </source>
</reference>